<organism evidence="1">
    <name type="scientific">freshwater metagenome</name>
    <dbReference type="NCBI Taxonomy" id="449393"/>
    <lineage>
        <taxon>unclassified sequences</taxon>
        <taxon>metagenomes</taxon>
        <taxon>ecological metagenomes</taxon>
    </lineage>
</organism>
<reference evidence="1" key="1">
    <citation type="submission" date="2020-05" db="EMBL/GenBank/DDBJ databases">
        <authorList>
            <person name="Chiriac C."/>
            <person name="Salcher M."/>
            <person name="Ghai R."/>
            <person name="Kavagutti S V."/>
        </authorList>
    </citation>
    <scope>NUCLEOTIDE SEQUENCE</scope>
</reference>
<proteinExistence type="predicted"/>
<dbReference type="AlphaFoldDB" id="A0A6J6QAT0"/>
<protein>
    <submittedName>
        <fullName evidence="1">Unannotated protein</fullName>
    </submittedName>
</protein>
<name>A0A6J6QAT0_9ZZZZ</name>
<sequence length="312" mass="33848">MEFSNESTLPIAIALTRPDIISMRSPSPVGPQGIELPEGSVVFPVAHGSTLRVALCVNGSQPAINLDRLPNAEQLQRGWLTSVEKAGWSIVPDKSLSPIINRLRSDALVLSAHPVSQWADNIEADDIAFLLTVHELVRMGERVEQHIFAVVQAVENVLKAQRKASSVAWDAERALFAAQCVFNAMGETRAASDVLLSRTRLADVGALPNEAPTDIRVIGWLDEQLVSARRDGTVALLRYGIPRMWLGVNFECHDIVVSHNQAVSYGVRWHAERPALLWEVQGASIALDAGATDPTWSSTATSGETLLAGFLP</sequence>
<gene>
    <name evidence="1" type="ORF">UFOPK2657_00351</name>
</gene>
<dbReference type="EMBL" id="CAEZYG010000039">
    <property type="protein sequence ID" value="CAB4707806.1"/>
    <property type="molecule type" value="Genomic_DNA"/>
</dbReference>
<evidence type="ECO:0000313" key="1">
    <source>
        <dbReference type="EMBL" id="CAB4707806.1"/>
    </source>
</evidence>
<accession>A0A6J6QAT0</accession>